<reference evidence="1 2" key="1">
    <citation type="journal article" date="2018" name="Sci. Rep.">
        <title>Genomic signatures of local adaptation to the degree of environmental predictability in rotifers.</title>
        <authorList>
            <person name="Franch-Gras L."/>
            <person name="Hahn C."/>
            <person name="Garcia-Roger E.M."/>
            <person name="Carmona M.J."/>
            <person name="Serra M."/>
            <person name="Gomez A."/>
        </authorList>
    </citation>
    <scope>NUCLEOTIDE SEQUENCE [LARGE SCALE GENOMIC DNA]</scope>
    <source>
        <strain evidence="1">HYR1</strain>
    </source>
</reference>
<comment type="caution">
    <text evidence="1">The sequence shown here is derived from an EMBL/GenBank/DDBJ whole genome shotgun (WGS) entry which is preliminary data.</text>
</comment>
<protein>
    <submittedName>
        <fullName evidence="1">Uncharacterized protein</fullName>
    </submittedName>
</protein>
<gene>
    <name evidence="1" type="ORF">BpHYR1_017392</name>
</gene>
<organism evidence="1 2">
    <name type="scientific">Brachionus plicatilis</name>
    <name type="common">Marine rotifer</name>
    <name type="synonym">Brachionus muelleri</name>
    <dbReference type="NCBI Taxonomy" id="10195"/>
    <lineage>
        <taxon>Eukaryota</taxon>
        <taxon>Metazoa</taxon>
        <taxon>Spiralia</taxon>
        <taxon>Gnathifera</taxon>
        <taxon>Rotifera</taxon>
        <taxon>Eurotatoria</taxon>
        <taxon>Monogononta</taxon>
        <taxon>Pseudotrocha</taxon>
        <taxon>Ploima</taxon>
        <taxon>Brachionidae</taxon>
        <taxon>Brachionus</taxon>
    </lineage>
</organism>
<proteinExistence type="predicted"/>
<sequence>MTICFKRTFDLFKSVAQLNKRINTKEQRSVSSATFTSFDSSFSASGQGLAFVQNVEARSLSDAECDHVQGSDI</sequence>
<dbReference type="Proteomes" id="UP000276133">
    <property type="component" value="Unassembled WGS sequence"/>
</dbReference>
<dbReference type="AlphaFoldDB" id="A0A3M7QFY1"/>
<dbReference type="EMBL" id="REGN01006359">
    <property type="protein sequence ID" value="RNA09865.1"/>
    <property type="molecule type" value="Genomic_DNA"/>
</dbReference>
<evidence type="ECO:0000313" key="2">
    <source>
        <dbReference type="Proteomes" id="UP000276133"/>
    </source>
</evidence>
<name>A0A3M7QFY1_BRAPC</name>
<evidence type="ECO:0000313" key="1">
    <source>
        <dbReference type="EMBL" id="RNA09865.1"/>
    </source>
</evidence>
<accession>A0A3M7QFY1</accession>
<keyword evidence="2" id="KW-1185">Reference proteome</keyword>